<proteinExistence type="predicted"/>
<dbReference type="EMBL" id="LAZR01052834">
    <property type="protein sequence ID" value="KKK82076.1"/>
    <property type="molecule type" value="Genomic_DNA"/>
</dbReference>
<evidence type="ECO:0000313" key="1">
    <source>
        <dbReference type="EMBL" id="KKK82076.1"/>
    </source>
</evidence>
<dbReference type="AlphaFoldDB" id="A0A0F9BCC8"/>
<sequence length="92" mass="10896">STMTRFRIYTEYIHSRHIVEIVDKYFTEYSIFTGIGHYDHHKERCLIIEIIADCEKSVDIISICREINTNNHQKCCLVTSEIVGTMLITERR</sequence>
<accession>A0A0F9BCC8</accession>
<reference evidence="1" key="1">
    <citation type="journal article" date="2015" name="Nature">
        <title>Complex archaea that bridge the gap between prokaryotes and eukaryotes.</title>
        <authorList>
            <person name="Spang A."/>
            <person name="Saw J.H."/>
            <person name="Jorgensen S.L."/>
            <person name="Zaremba-Niedzwiedzka K."/>
            <person name="Martijn J."/>
            <person name="Lind A.E."/>
            <person name="van Eijk R."/>
            <person name="Schleper C."/>
            <person name="Guy L."/>
            <person name="Ettema T.J."/>
        </authorList>
    </citation>
    <scope>NUCLEOTIDE SEQUENCE</scope>
</reference>
<comment type="caution">
    <text evidence="1">The sequence shown here is derived from an EMBL/GenBank/DDBJ whole genome shotgun (WGS) entry which is preliminary data.</text>
</comment>
<feature type="non-terminal residue" evidence="1">
    <location>
        <position position="1"/>
    </location>
</feature>
<protein>
    <submittedName>
        <fullName evidence="1">Uncharacterized protein</fullName>
    </submittedName>
</protein>
<name>A0A0F9BCC8_9ZZZZ</name>
<organism evidence="1">
    <name type="scientific">marine sediment metagenome</name>
    <dbReference type="NCBI Taxonomy" id="412755"/>
    <lineage>
        <taxon>unclassified sequences</taxon>
        <taxon>metagenomes</taxon>
        <taxon>ecological metagenomes</taxon>
    </lineage>
</organism>
<gene>
    <name evidence="1" type="ORF">LCGC14_2806990</name>
</gene>